<dbReference type="AlphaFoldDB" id="A0A2T5C240"/>
<evidence type="ECO:0000256" key="3">
    <source>
        <dbReference type="ARBA" id="ARBA00023163"/>
    </source>
</evidence>
<sequence length="324" mass="38478">MSKLFKKTARKTYYFCTKKYYFCTHYHLIRSSMKIMHEQVCFRGTNSFNIKWDEFPHFTFPWHFHSEYELVYVIKSYGKRFVADHAEDFTDGDLVLLGPNLPHFWKNDEYFFNEDPDYKVNAIVIHFPTDFFAHQIENYPEFASIGKLLEQAKRGVHFPKVTALKFDKSLHLLLKQEGLERTLNLLSLLNGLAQSKNYRILASKSYQPDRQNWTGNRMDRIMHLINSNYRQQLKVETIASEIGMNNAAFCRYFKEKTGKSFICFINEMRVGYACKLLQENKMTVSEIGFESGFNNLSNFNRCFKRITQHSPLSYRNRFISAHQR</sequence>
<evidence type="ECO:0000313" key="6">
    <source>
        <dbReference type="Proteomes" id="UP000243525"/>
    </source>
</evidence>
<proteinExistence type="predicted"/>
<name>A0A2T5C240_9BACT</name>
<dbReference type="CDD" id="cd06976">
    <property type="entry name" value="cupin_MtlR-like_N"/>
    <property type="match status" value="1"/>
</dbReference>
<dbReference type="InterPro" id="IPR003313">
    <property type="entry name" value="AraC-bd"/>
</dbReference>
<evidence type="ECO:0000256" key="2">
    <source>
        <dbReference type="ARBA" id="ARBA00023125"/>
    </source>
</evidence>
<dbReference type="PROSITE" id="PS00041">
    <property type="entry name" value="HTH_ARAC_FAMILY_1"/>
    <property type="match status" value="1"/>
</dbReference>
<dbReference type="InterPro" id="IPR014710">
    <property type="entry name" value="RmlC-like_jellyroll"/>
</dbReference>
<dbReference type="OrthoDB" id="2569619at2"/>
<organism evidence="5 6">
    <name type="scientific">Mangrovibacterium marinum</name>
    <dbReference type="NCBI Taxonomy" id="1639118"/>
    <lineage>
        <taxon>Bacteria</taxon>
        <taxon>Pseudomonadati</taxon>
        <taxon>Bacteroidota</taxon>
        <taxon>Bacteroidia</taxon>
        <taxon>Marinilabiliales</taxon>
        <taxon>Prolixibacteraceae</taxon>
        <taxon>Mangrovibacterium</taxon>
    </lineage>
</organism>
<reference evidence="5 6" key="1">
    <citation type="submission" date="2018-04" db="EMBL/GenBank/DDBJ databases">
        <title>Genomic Encyclopedia of Archaeal and Bacterial Type Strains, Phase II (KMG-II): from individual species to whole genera.</title>
        <authorList>
            <person name="Goeker M."/>
        </authorList>
    </citation>
    <scope>NUCLEOTIDE SEQUENCE [LARGE SCALE GENOMIC DNA]</scope>
    <source>
        <strain evidence="5 6">DSM 28823</strain>
    </source>
</reference>
<keyword evidence="6" id="KW-1185">Reference proteome</keyword>
<evidence type="ECO:0000259" key="4">
    <source>
        <dbReference type="PROSITE" id="PS01124"/>
    </source>
</evidence>
<dbReference type="GO" id="GO:0003700">
    <property type="term" value="F:DNA-binding transcription factor activity"/>
    <property type="evidence" value="ECO:0007669"/>
    <property type="project" value="InterPro"/>
</dbReference>
<dbReference type="EMBL" id="QAAD01000007">
    <property type="protein sequence ID" value="PTN08759.1"/>
    <property type="molecule type" value="Genomic_DNA"/>
</dbReference>
<dbReference type="Gene3D" id="2.60.120.10">
    <property type="entry name" value="Jelly Rolls"/>
    <property type="match status" value="1"/>
</dbReference>
<accession>A0A2T5C240</accession>
<dbReference type="InterPro" id="IPR018062">
    <property type="entry name" value="HTH_AraC-typ_CS"/>
</dbReference>
<gene>
    <name evidence="5" type="ORF">C8N47_107119</name>
</gene>
<keyword evidence="3" id="KW-0804">Transcription</keyword>
<dbReference type="InterPro" id="IPR018060">
    <property type="entry name" value="HTH_AraC"/>
</dbReference>
<dbReference type="PANTHER" id="PTHR43280">
    <property type="entry name" value="ARAC-FAMILY TRANSCRIPTIONAL REGULATOR"/>
    <property type="match status" value="1"/>
</dbReference>
<dbReference type="InterPro" id="IPR009057">
    <property type="entry name" value="Homeodomain-like_sf"/>
</dbReference>
<dbReference type="PROSITE" id="PS01124">
    <property type="entry name" value="HTH_ARAC_FAMILY_2"/>
    <property type="match status" value="1"/>
</dbReference>
<dbReference type="PANTHER" id="PTHR43280:SF34">
    <property type="entry name" value="ARAC-FAMILY TRANSCRIPTIONAL REGULATOR"/>
    <property type="match status" value="1"/>
</dbReference>
<dbReference type="Proteomes" id="UP000243525">
    <property type="component" value="Unassembled WGS sequence"/>
</dbReference>
<comment type="caution">
    <text evidence="5">The sequence shown here is derived from an EMBL/GenBank/DDBJ whole genome shotgun (WGS) entry which is preliminary data.</text>
</comment>
<keyword evidence="1" id="KW-0805">Transcription regulation</keyword>
<dbReference type="SUPFAM" id="SSF51182">
    <property type="entry name" value="RmlC-like cupins"/>
    <property type="match status" value="1"/>
</dbReference>
<evidence type="ECO:0000313" key="5">
    <source>
        <dbReference type="EMBL" id="PTN08759.1"/>
    </source>
</evidence>
<dbReference type="SUPFAM" id="SSF46689">
    <property type="entry name" value="Homeodomain-like"/>
    <property type="match status" value="2"/>
</dbReference>
<keyword evidence="2" id="KW-0238">DNA-binding</keyword>
<feature type="domain" description="HTH araC/xylS-type" evidence="4">
    <location>
        <begin position="219"/>
        <end position="317"/>
    </location>
</feature>
<dbReference type="SMART" id="SM00342">
    <property type="entry name" value="HTH_ARAC"/>
    <property type="match status" value="1"/>
</dbReference>
<dbReference type="Gene3D" id="1.10.10.60">
    <property type="entry name" value="Homeodomain-like"/>
    <property type="match status" value="2"/>
</dbReference>
<protein>
    <submittedName>
        <fullName evidence="5">AraC family transcriptional regulator</fullName>
    </submittedName>
</protein>
<dbReference type="Pfam" id="PF02311">
    <property type="entry name" value="AraC_binding"/>
    <property type="match status" value="1"/>
</dbReference>
<dbReference type="GO" id="GO:0043565">
    <property type="term" value="F:sequence-specific DNA binding"/>
    <property type="evidence" value="ECO:0007669"/>
    <property type="project" value="InterPro"/>
</dbReference>
<dbReference type="InterPro" id="IPR011051">
    <property type="entry name" value="RmlC_Cupin_sf"/>
</dbReference>
<dbReference type="Pfam" id="PF12833">
    <property type="entry name" value="HTH_18"/>
    <property type="match status" value="1"/>
</dbReference>
<evidence type="ECO:0000256" key="1">
    <source>
        <dbReference type="ARBA" id="ARBA00023015"/>
    </source>
</evidence>